<dbReference type="AlphaFoldDB" id="A0AAW0PUA9"/>
<sequence length="70" mass="7833">MHSGDDDVVLVNECWRLVTPSKAGCRIVQSHTDAFMWRQESEPSPLLFLSPLPLASLQHTNKSLDGKSVR</sequence>
<name>A0AAW0PUA9_9GOBI</name>
<evidence type="ECO:0000313" key="1">
    <source>
        <dbReference type="EMBL" id="KAK7930124.1"/>
    </source>
</evidence>
<dbReference type="EMBL" id="JBBPFD010000004">
    <property type="protein sequence ID" value="KAK7930124.1"/>
    <property type="molecule type" value="Genomic_DNA"/>
</dbReference>
<comment type="caution">
    <text evidence="1">The sequence shown here is derived from an EMBL/GenBank/DDBJ whole genome shotgun (WGS) entry which is preliminary data.</text>
</comment>
<gene>
    <name evidence="1" type="ORF">WMY93_006519</name>
</gene>
<evidence type="ECO:0000313" key="2">
    <source>
        <dbReference type="Proteomes" id="UP001460270"/>
    </source>
</evidence>
<keyword evidence="2" id="KW-1185">Reference proteome</keyword>
<dbReference type="Proteomes" id="UP001460270">
    <property type="component" value="Unassembled WGS sequence"/>
</dbReference>
<organism evidence="1 2">
    <name type="scientific">Mugilogobius chulae</name>
    <name type="common">yellowstripe goby</name>
    <dbReference type="NCBI Taxonomy" id="88201"/>
    <lineage>
        <taxon>Eukaryota</taxon>
        <taxon>Metazoa</taxon>
        <taxon>Chordata</taxon>
        <taxon>Craniata</taxon>
        <taxon>Vertebrata</taxon>
        <taxon>Euteleostomi</taxon>
        <taxon>Actinopterygii</taxon>
        <taxon>Neopterygii</taxon>
        <taxon>Teleostei</taxon>
        <taxon>Neoteleostei</taxon>
        <taxon>Acanthomorphata</taxon>
        <taxon>Gobiaria</taxon>
        <taxon>Gobiiformes</taxon>
        <taxon>Gobioidei</taxon>
        <taxon>Gobiidae</taxon>
        <taxon>Gobionellinae</taxon>
        <taxon>Mugilogobius</taxon>
    </lineage>
</organism>
<accession>A0AAW0PUA9</accession>
<proteinExistence type="predicted"/>
<reference evidence="2" key="1">
    <citation type="submission" date="2024-04" db="EMBL/GenBank/DDBJ databases">
        <title>Salinicola lusitanus LLJ914,a marine bacterium isolated from the Okinawa Trough.</title>
        <authorList>
            <person name="Li J."/>
        </authorList>
    </citation>
    <scope>NUCLEOTIDE SEQUENCE [LARGE SCALE GENOMIC DNA]</scope>
</reference>
<protein>
    <submittedName>
        <fullName evidence="1">Uncharacterized protein</fullName>
    </submittedName>
</protein>